<dbReference type="EMBL" id="VIWX01000007">
    <property type="protein sequence ID" value="TWF92626.1"/>
    <property type="molecule type" value="Genomic_DNA"/>
</dbReference>
<keyword evidence="1" id="KW-0812">Transmembrane</keyword>
<dbReference type="RefSeq" id="WP_145745225.1">
    <property type="nucleotide sequence ID" value="NZ_VIWX01000007.1"/>
</dbReference>
<organism evidence="2 3">
    <name type="scientific">Saccharopolyspora dendranthemae</name>
    <dbReference type="NCBI Taxonomy" id="1181886"/>
    <lineage>
        <taxon>Bacteria</taxon>
        <taxon>Bacillati</taxon>
        <taxon>Actinomycetota</taxon>
        <taxon>Actinomycetes</taxon>
        <taxon>Pseudonocardiales</taxon>
        <taxon>Pseudonocardiaceae</taxon>
        <taxon>Saccharopolyspora</taxon>
    </lineage>
</organism>
<evidence type="ECO:0000313" key="2">
    <source>
        <dbReference type="EMBL" id="TWF92626.1"/>
    </source>
</evidence>
<evidence type="ECO:0000313" key="3">
    <source>
        <dbReference type="Proteomes" id="UP000316184"/>
    </source>
</evidence>
<sequence>MRADSGLDPTPLDRLHGLLRSRRGALWLRRIVAAALLLVALLLAVSEERSVVEIATAFTRTGQG</sequence>
<dbReference type="AlphaFoldDB" id="A0A561TZT3"/>
<keyword evidence="1" id="KW-1133">Transmembrane helix</keyword>
<dbReference type="Proteomes" id="UP000316184">
    <property type="component" value="Unassembled WGS sequence"/>
</dbReference>
<gene>
    <name evidence="2" type="ORF">FHU35_17270</name>
</gene>
<feature type="transmembrane region" description="Helical" evidence="1">
    <location>
        <begin position="27"/>
        <end position="45"/>
    </location>
</feature>
<proteinExistence type="predicted"/>
<reference evidence="2 3" key="1">
    <citation type="submission" date="2019-06" db="EMBL/GenBank/DDBJ databases">
        <title>Sequencing the genomes of 1000 actinobacteria strains.</title>
        <authorList>
            <person name="Klenk H.-P."/>
        </authorList>
    </citation>
    <scope>NUCLEOTIDE SEQUENCE [LARGE SCALE GENOMIC DNA]</scope>
    <source>
        <strain evidence="2 3">DSM 46699</strain>
    </source>
</reference>
<evidence type="ECO:0000256" key="1">
    <source>
        <dbReference type="SAM" id="Phobius"/>
    </source>
</evidence>
<accession>A0A561TZT3</accession>
<name>A0A561TZT3_9PSEU</name>
<protein>
    <submittedName>
        <fullName evidence="2">Uncharacterized protein</fullName>
    </submittedName>
</protein>
<comment type="caution">
    <text evidence="2">The sequence shown here is derived from an EMBL/GenBank/DDBJ whole genome shotgun (WGS) entry which is preliminary data.</text>
</comment>
<keyword evidence="3" id="KW-1185">Reference proteome</keyword>
<keyword evidence="1" id="KW-0472">Membrane</keyword>